<feature type="repeat" description="ANK" evidence="3">
    <location>
        <begin position="89"/>
        <end position="121"/>
    </location>
</feature>
<dbReference type="SUPFAM" id="SSF48403">
    <property type="entry name" value="Ankyrin repeat"/>
    <property type="match status" value="2"/>
</dbReference>
<evidence type="ECO:0000256" key="4">
    <source>
        <dbReference type="SAM" id="SignalP"/>
    </source>
</evidence>
<evidence type="ECO:0000256" key="2">
    <source>
        <dbReference type="ARBA" id="ARBA00023043"/>
    </source>
</evidence>
<dbReference type="InterPro" id="IPR002110">
    <property type="entry name" value="Ankyrin_rpt"/>
</dbReference>
<feature type="repeat" description="ANK" evidence="3">
    <location>
        <begin position="402"/>
        <end position="434"/>
    </location>
</feature>
<feature type="repeat" description="ANK" evidence="3">
    <location>
        <begin position="290"/>
        <end position="322"/>
    </location>
</feature>
<protein>
    <submittedName>
        <fullName evidence="5">Ankyrin repeat domain-containing protein</fullName>
    </submittedName>
</protein>
<feature type="signal peptide" evidence="4">
    <location>
        <begin position="1"/>
        <end position="18"/>
    </location>
</feature>
<reference evidence="5 6" key="1">
    <citation type="submission" date="2019-10" db="EMBL/GenBank/DDBJ databases">
        <authorList>
            <person name="Dong K."/>
        </authorList>
    </citation>
    <scope>NUCLEOTIDE SEQUENCE [LARGE SCALE GENOMIC DNA]</scope>
    <source>
        <strain evidence="6">dk4302</strain>
    </source>
</reference>
<feature type="repeat" description="ANK" evidence="3">
    <location>
        <begin position="323"/>
        <end position="355"/>
    </location>
</feature>
<name>A0A5Q0QBU8_9SPHI</name>
<dbReference type="Pfam" id="PF13637">
    <property type="entry name" value="Ank_4"/>
    <property type="match status" value="1"/>
</dbReference>
<dbReference type="PROSITE" id="PS50297">
    <property type="entry name" value="ANK_REP_REGION"/>
    <property type="match status" value="4"/>
</dbReference>
<evidence type="ECO:0000313" key="5">
    <source>
        <dbReference type="EMBL" id="QGA26966.1"/>
    </source>
</evidence>
<feature type="repeat" description="ANK" evidence="3">
    <location>
        <begin position="257"/>
        <end position="289"/>
    </location>
</feature>
<sequence>MKKILLPAFLFLGFFANAQQSTLLNQDFWKAKPDLNTVKAEIDKGNSPSKANAGSWDPVSIAIVNGASTDVLKYMIELEGNSIDKKTHHSRSYLHWAVGTGNSELVDYLIAKGSDVKYQDSHGSSIAGSAASSGNTNFAIYESLFKAGVDPKQTYEDGANILLLAIANDNDLKIAEYLTGKGLSIKDKDANGSTAADYAMRFGNKALVEKLIAKGIKPTNNALFFAAMGSRQKSNGLDIYKYLVEDLKLNPKATNKDGATILNSLVRRPDLTLINYFLDKGVDANLADVEGNTPLMGAASGRELAAVELLISKTKDINAKNEKGESALTKAVSSGSPEIVQILLKNKADINVLDKDGNNLAFYWFNSFRPGPPSGAQKQDPFAEKLQILKTAGLDPTKAQTDGSTLYHLAISKENMDLLNKAAELGVNINAQDKDGMTALHKAALIAKDDTFIKKLVSLGAKKDLKTEFDETALDLAKENDFLKENSESLGLLK</sequence>
<dbReference type="InterPro" id="IPR036770">
    <property type="entry name" value="Ankyrin_rpt-contain_sf"/>
</dbReference>
<evidence type="ECO:0000256" key="3">
    <source>
        <dbReference type="PROSITE-ProRule" id="PRU00023"/>
    </source>
</evidence>
<accession>A0A5Q0QBU8</accession>
<dbReference type="RefSeq" id="WP_153511808.1">
    <property type="nucleotide sequence ID" value="NZ_CP045652.1"/>
</dbReference>
<dbReference type="AlphaFoldDB" id="A0A5Q0QBU8"/>
<keyword evidence="4" id="KW-0732">Signal</keyword>
<feature type="repeat" description="ANK" evidence="3">
    <location>
        <begin position="435"/>
        <end position="468"/>
    </location>
</feature>
<dbReference type="PANTHER" id="PTHR24198:SF165">
    <property type="entry name" value="ANKYRIN REPEAT-CONTAINING PROTEIN-RELATED"/>
    <property type="match status" value="1"/>
</dbReference>
<evidence type="ECO:0000256" key="1">
    <source>
        <dbReference type="ARBA" id="ARBA00022737"/>
    </source>
</evidence>
<dbReference type="KEGG" id="sphe:GFH32_11845"/>
<dbReference type="Pfam" id="PF12796">
    <property type="entry name" value="Ank_2"/>
    <property type="match status" value="3"/>
</dbReference>
<keyword evidence="6" id="KW-1185">Reference proteome</keyword>
<proteinExistence type="predicted"/>
<gene>
    <name evidence="5" type="ORF">GFH32_11845</name>
</gene>
<evidence type="ECO:0000313" key="6">
    <source>
        <dbReference type="Proteomes" id="UP000326921"/>
    </source>
</evidence>
<keyword evidence="2 3" id="KW-0040">ANK repeat</keyword>
<organism evidence="5 6">
    <name type="scientific">Sphingobacterium zhuxiongii</name>
    <dbReference type="NCBI Taxonomy" id="2662364"/>
    <lineage>
        <taxon>Bacteria</taxon>
        <taxon>Pseudomonadati</taxon>
        <taxon>Bacteroidota</taxon>
        <taxon>Sphingobacteriia</taxon>
        <taxon>Sphingobacteriales</taxon>
        <taxon>Sphingobacteriaceae</taxon>
        <taxon>Sphingobacterium</taxon>
    </lineage>
</organism>
<dbReference type="Proteomes" id="UP000326921">
    <property type="component" value="Chromosome"/>
</dbReference>
<keyword evidence="1" id="KW-0677">Repeat</keyword>
<dbReference type="PANTHER" id="PTHR24198">
    <property type="entry name" value="ANKYRIN REPEAT AND PROTEIN KINASE DOMAIN-CONTAINING PROTEIN"/>
    <property type="match status" value="1"/>
</dbReference>
<feature type="chain" id="PRO_5025003999" evidence="4">
    <location>
        <begin position="19"/>
        <end position="494"/>
    </location>
</feature>
<dbReference type="SMART" id="SM00248">
    <property type="entry name" value="ANK"/>
    <property type="match status" value="9"/>
</dbReference>
<dbReference type="PROSITE" id="PS50088">
    <property type="entry name" value="ANK_REPEAT"/>
    <property type="match status" value="6"/>
</dbReference>
<dbReference type="EMBL" id="CP045652">
    <property type="protein sequence ID" value="QGA26966.1"/>
    <property type="molecule type" value="Genomic_DNA"/>
</dbReference>
<dbReference type="Gene3D" id="1.25.40.20">
    <property type="entry name" value="Ankyrin repeat-containing domain"/>
    <property type="match status" value="2"/>
</dbReference>